<dbReference type="InterPro" id="IPR008929">
    <property type="entry name" value="Chondroitin_lyas"/>
</dbReference>
<dbReference type="Gene3D" id="1.50.10.100">
    <property type="entry name" value="Chondroitin AC/alginate lyase"/>
    <property type="match status" value="1"/>
</dbReference>
<dbReference type="SUPFAM" id="SSF48230">
    <property type="entry name" value="Chondroitin AC/alginate lyase"/>
    <property type="match status" value="1"/>
</dbReference>
<comment type="caution">
    <text evidence="4">The sequence shown here is derived from an EMBL/GenBank/DDBJ whole genome shotgun (WGS) entry which is preliminary data.</text>
</comment>
<keyword evidence="2 4" id="KW-0456">Lyase</keyword>
<dbReference type="Proteomes" id="UP001527099">
    <property type="component" value="Unassembled WGS sequence"/>
</dbReference>
<accession>A0ABT4GF30</accession>
<evidence type="ECO:0000256" key="2">
    <source>
        <dbReference type="ARBA" id="ARBA00023239"/>
    </source>
</evidence>
<reference evidence="4 5" key="1">
    <citation type="submission" date="2022-05" db="EMBL/GenBank/DDBJ databases">
        <title>Genome Sequencing of Bee-Associated Microbes.</title>
        <authorList>
            <person name="Dunlap C."/>
        </authorList>
    </citation>
    <scope>NUCLEOTIDE SEQUENCE [LARGE SCALE GENOMIC DNA]</scope>
    <source>
        <strain evidence="4 5">NRRL B-14421</strain>
    </source>
</reference>
<dbReference type="Pfam" id="PF05426">
    <property type="entry name" value="Alginate_lyase"/>
    <property type="match status" value="1"/>
</dbReference>
<feature type="domain" description="Alginate lyase" evidence="3">
    <location>
        <begin position="42"/>
        <end position="312"/>
    </location>
</feature>
<name>A0ABT4GF30_9BACL</name>
<sequence length="372" mass="43113">MGIMKLHKEQWKDYFDMDRIIHDAEESLHAPMIHITDHMAHGSPGGLYDYYSNGDYWWPNPDTEDGLPYIRRDGESNPGNFDHHRSTLRLMRTHVVRLASAYRITEDERYAAKAMQLLKAFFLDEQTRMNPHLLYAQAIPGVCEGRGIGIIDTLHLIDVTVAFEALQKALRKEETSRQGLVEWFSSYLNWMSTHPQGIEERDATNNHGICWFVQAAAFGRMTGNEQMLAYCREQFKTRLLAEQMDQNGSLPRELARTKPYAYSIFALDNLVTLCHILSTPNDNLWDYQLPDGRGIRKGIDFLTPYLMNKAAWPYRHDVECFEDWPVGISLLLFAGLAYESDDLLKLWHELDKSPSSSEVRRNMAIRQPLLWL</sequence>
<organism evidence="4 5">
    <name type="scientific">Paenibacillus alginolyticus</name>
    <dbReference type="NCBI Taxonomy" id="59839"/>
    <lineage>
        <taxon>Bacteria</taxon>
        <taxon>Bacillati</taxon>
        <taxon>Bacillota</taxon>
        <taxon>Bacilli</taxon>
        <taxon>Bacillales</taxon>
        <taxon>Paenibacillaceae</taxon>
        <taxon>Paenibacillus</taxon>
    </lineage>
</organism>
<dbReference type="EMBL" id="JAMDMX010000054">
    <property type="protein sequence ID" value="MCY9694761.1"/>
    <property type="molecule type" value="Genomic_DNA"/>
</dbReference>
<evidence type="ECO:0000313" key="4">
    <source>
        <dbReference type="EMBL" id="MCY9694761.1"/>
    </source>
</evidence>
<keyword evidence="5" id="KW-1185">Reference proteome</keyword>
<evidence type="ECO:0000259" key="3">
    <source>
        <dbReference type="Pfam" id="PF05426"/>
    </source>
</evidence>
<evidence type="ECO:0000256" key="1">
    <source>
        <dbReference type="ARBA" id="ARBA00022729"/>
    </source>
</evidence>
<dbReference type="GO" id="GO:0016829">
    <property type="term" value="F:lyase activity"/>
    <property type="evidence" value="ECO:0007669"/>
    <property type="project" value="UniProtKB-KW"/>
</dbReference>
<gene>
    <name evidence="4" type="ORF">M5X19_17890</name>
</gene>
<dbReference type="InterPro" id="IPR008397">
    <property type="entry name" value="Alginate_lyase_dom"/>
</dbReference>
<evidence type="ECO:0000313" key="5">
    <source>
        <dbReference type="Proteomes" id="UP001527099"/>
    </source>
</evidence>
<proteinExistence type="predicted"/>
<dbReference type="RefSeq" id="WP_244279995.1">
    <property type="nucleotide sequence ID" value="NZ_JAMDMW010000012.1"/>
</dbReference>
<keyword evidence="1" id="KW-0732">Signal</keyword>
<protein>
    <submittedName>
        <fullName evidence="4">Alginate lyase family protein</fullName>
    </submittedName>
</protein>